<evidence type="ECO:0000259" key="10">
    <source>
        <dbReference type="Pfam" id="PF07687"/>
    </source>
</evidence>
<keyword evidence="7 11" id="KW-0378">Hydrolase</keyword>
<dbReference type="NCBIfam" id="TIGR01892">
    <property type="entry name" value="AcOrn-deacetyl"/>
    <property type="match status" value="1"/>
</dbReference>
<evidence type="ECO:0000313" key="12">
    <source>
        <dbReference type="Proteomes" id="UP000547879"/>
    </source>
</evidence>
<keyword evidence="5" id="KW-0028">Amino-acid biosynthesis</keyword>
<keyword evidence="8" id="KW-0862">Zinc</keyword>
<organism evidence="11 12">
    <name type="scientific">Rhizobium wenxiniae</name>
    <dbReference type="NCBI Taxonomy" id="1737357"/>
    <lineage>
        <taxon>Bacteria</taxon>
        <taxon>Pseudomonadati</taxon>
        <taxon>Pseudomonadota</taxon>
        <taxon>Alphaproteobacteria</taxon>
        <taxon>Hyphomicrobiales</taxon>
        <taxon>Rhizobiaceae</taxon>
        <taxon>Rhizobium/Agrobacterium group</taxon>
        <taxon>Rhizobium</taxon>
    </lineage>
</organism>
<dbReference type="Gene3D" id="3.40.630.10">
    <property type="entry name" value="Zn peptidases"/>
    <property type="match status" value="1"/>
</dbReference>
<evidence type="ECO:0000256" key="3">
    <source>
        <dbReference type="ARBA" id="ARBA00022490"/>
    </source>
</evidence>
<dbReference type="CDD" id="cd03894">
    <property type="entry name" value="M20_ArgE"/>
    <property type="match status" value="1"/>
</dbReference>
<keyword evidence="4" id="KW-0055">Arginine biosynthesis</keyword>
<proteinExistence type="inferred from homology"/>
<dbReference type="PANTHER" id="PTHR43808">
    <property type="entry name" value="ACETYLORNITHINE DEACETYLASE"/>
    <property type="match status" value="1"/>
</dbReference>
<dbReference type="EC" id="3.5.1.16" evidence="11"/>
<dbReference type="InterPro" id="IPR036264">
    <property type="entry name" value="Bact_exopeptidase_dim_dom"/>
</dbReference>
<comment type="similarity">
    <text evidence="2">Belongs to the peptidase M20A family. ArgE subfamily.</text>
</comment>
<evidence type="ECO:0000256" key="6">
    <source>
        <dbReference type="ARBA" id="ARBA00022723"/>
    </source>
</evidence>
<reference evidence="11 12" key="1">
    <citation type="submission" date="2020-08" db="EMBL/GenBank/DDBJ databases">
        <title>Genomic Encyclopedia of Type Strains, Phase IV (KMG-IV): sequencing the most valuable type-strain genomes for metagenomic binning, comparative biology and taxonomic classification.</title>
        <authorList>
            <person name="Goeker M."/>
        </authorList>
    </citation>
    <scope>NUCLEOTIDE SEQUENCE [LARGE SCALE GENOMIC DNA]</scope>
    <source>
        <strain evidence="11 12">DSM 100734</strain>
    </source>
</reference>
<dbReference type="GO" id="GO:0008777">
    <property type="term" value="F:acetylornithine deacetylase activity"/>
    <property type="evidence" value="ECO:0007669"/>
    <property type="project" value="UniProtKB-EC"/>
</dbReference>
<dbReference type="InterPro" id="IPR002933">
    <property type="entry name" value="Peptidase_M20"/>
</dbReference>
<dbReference type="Proteomes" id="UP000547879">
    <property type="component" value="Unassembled WGS sequence"/>
</dbReference>
<comment type="caution">
    <text evidence="11">The sequence shown here is derived from an EMBL/GenBank/DDBJ whole genome shotgun (WGS) entry which is preliminary data.</text>
</comment>
<keyword evidence="9" id="KW-0170">Cobalt</keyword>
<dbReference type="InterPro" id="IPR001261">
    <property type="entry name" value="ArgE/DapE_CS"/>
</dbReference>
<dbReference type="AlphaFoldDB" id="A0A7W9Y7E5"/>
<accession>A0A7W9Y7E5</accession>
<name>A0A7W9Y7E5_9HYPH</name>
<sequence>MTARSMRTYEILEKLVGFPSVVGTPNNDIVEWIAAYLSSFGIKSHVLAGPEGDRANLFVTIGPADRSGYILSGHMDVVPAVEDGWSSDPFTLRADGEKLYGRGTSDMKGFLAAVLAAVPALVAAPLTRPIHIAFSYDEEAGCRGVPHLLARLPDLCMPPLGAIIGEPSGMRAILAHKGKAAAKVTITGRTGHSSRPDLGLNAIHAMTDVLQASVAAAAELTNGPFEREFEPPYSSISVGTIRGGQAVNVIPDHCSLEIEARAISSAEPQALLAPVRTAAAALTVRGFEVDWQLLSAYPALLLASSSPLAALLEDLTSIEPLAAVSYGTEAGLYQQAGIDAIVCGPGDIARAHKPNEFILTSELAACQTMIETLGQICCRQT</sequence>
<evidence type="ECO:0000256" key="5">
    <source>
        <dbReference type="ARBA" id="ARBA00022605"/>
    </source>
</evidence>
<dbReference type="NCBIfam" id="NF005710">
    <property type="entry name" value="PRK07522.1"/>
    <property type="match status" value="1"/>
</dbReference>
<evidence type="ECO:0000256" key="2">
    <source>
        <dbReference type="ARBA" id="ARBA00005691"/>
    </source>
</evidence>
<feature type="domain" description="Peptidase M20 dimerisation" evidence="10">
    <location>
        <begin position="175"/>
        <end position="281"/>
    </location>
</feature>
<evidence type="ECO:0000256" key="7">
    <source>
        <dbReference type="ARBA" id="ARBA00022801"/>
    </source>
</evidence>
<dbReference type="GO" id="GO:0046872">
    <property type="term" value="F:metal ion binding"/>
    <property type="evidence" value="ECO:0007669"/>
    <property type="project" value="UniProtKB-KW"/>
</dbReference>
<dbReference type="InterPro" id="IPR011650">
    <property type="entry name" value="Peptidase_M20_dimer"/>
</dbReference>
<evidence type="ECO:0000256" key="4">
    <source>
        <dbReference type="ARBA" id="ARBA00022571"/>
    </source>
</evidence>
<keyword evidence="12" id="KW-1185">Reference proteome</keyword>
<dbReference type="GO" id="GO:0006526">
    <property type="term" value="P:L-arginine biosynthetic process"/>
    <property type="evidence" value="ECO:0007669"/>
    <property type="project" value="UniProtKB-KW"/>
</dbReference>
<dbReference type="SUPFAM" id="SSF55031">
    <property type="entry name" value="Bacterial exopeptidase dimerisation domain"/>
    <property type="match status" value="1"/>
</dbReference>
<dbReference type="InterPro" id="IPR050072">
    <property type="entry name" value="Peptidase_M20A"/>
</dbReference>
<keyword evidence="3" id="KW-0963">Cytoplasm</keyword>
<evidence type="ECO:0000256" key="1">
    <source>
        <dbReference type="ARBA" id="ARBA00001947"/>
    </source>
</evidence>
<dbReference type="Pfam" id="PF07687">
    <property type="entry name" value="M20_dimer"/>
    <property type="match status" value="1"/>
</dbReference>
<evidence type="ECO:0000256" key="9">
    <source>
        <dbReference type="ARBA" id="ARBA00023285"/>
    </source>
</evidence>
<dbReference type="Gene3D" id="3.30.70.360">
    <property type="match status" value="1"/>
</dbReference>
<dbReference type="PROSITE" id="PS00759">
    <property type="entry name" value="ARGE_DAPE_CPG2_2"/>
    <property type="match status" value="1"/>
</dbReference>
<evidence type="ECO:0000256" key="8">
    <source>
        <dbReference type="ARBA" id="ARBA00022833"/>
    </source>
</evidence>
<comment type="cofactor">
    <cofactor evidence="1">
        <name>Zn(2+)</name>
        <dbReference type="ChEBI" id="CHEBI:29105"/>
    </cofactor>
</comment>
<dbReference type="PANTHER" id="PTHR43808:SF31">
    <property type="entry name" value="N-ACETYL-L-CITRULLINE DEACETYLASE"/>
    <property type="match status" value="1"/>
</dbReference>
<dbReference type="Pfam" id="PF01546">
    <property type="entry name" value="Peptidase_M20"/>
    <property type="match status" value="1"/>
</dbReference>
<keyword evidence="6" id="KW-0479">Metal-binding</keyword>
<evidence type="ECO:0000313" key="11">
    <source>
        <dbReference type="EMBL" id="MBB6163367.1"/>
    </source>
</evidence>
<gene>
    <name evidence="11" type="ORF">HNQ72_003207</name>
</gene>
<dbReference type="InterPro" id="IPR010169">
    <property type="entry name" value="AcOrn-deacetyl"/>
</dbReference>
<dbReference type="SUPFAM" id="SSF53187">
    <property type="entry name" value="Zn-dependent exopeptidases"/>
    <property type="match status" value="1"/>
</dbReference>
<dbReference type="EMBL" id="JACHEG010000003">
    <property type="protein sequence ID" value="MBB6163367.1"/>
    <property type="molecule type" value="Genomic_DNA"/>
</dbReference>
<protein>
    <submittedName>
        <fullName evidence="11">Acetylornithine deacetylase</fullName>
        <ecNumber evidence="11">3.5.1.16</ecNumber>
    </submittedName>
</protein>